<keyword evidence="6" id="KW-1185">Reference proteome</keyword>
<dbReference type="VEuPathDB" id="TrichDB:TVAGG3_0662680"/>
<dbReference type="STRING" id="5722.A2DUN7"/>
<feature type="compositionally biased region" description="Basic and acidic residues" evidence="3">
    <location>
        <begin position="107"/>
        <end position="117"/>
    </location>
</feature>
<evidence type="ECO:0000259" key="4">
    <source>
        <dbReference type="PROSITE" id="PS50009"/>
    </source>
</evidence>
<evidence type="ECO:0000256" key="3">
    <source>
        <dbReference type="SAM" id="MobiDB-lite"/>
    </source>
</evidence>
<dbReference type="OrthoDB" id="546434at2759"/>
<dbReference type="PANTHER" id="PTHR23113:SF99">
    <property type="entry name" value="RASGEF DOMAIN-CONTAINING PROTEIN"/>
    <property type="match status" value="1"/>
</dbReference>
<gene>
    <name evidence="5" type="ORF">TVAG_165560</name>
</gene>
<dbReference type="Proteomes" id="UP000001542">
    <property type="component" value="Unassembled WGS sequence"/>
</dbReference>
<dbReference type="EMBL" id="DS113249">
    <property type="protein sequence ID" value="EAY15928.1"/>
    <property type="molecule type" value="Genomic_DNA"/>
</dbReference>
<feature type="compositionally biased region" description="Basic and acidic residues" evidence="3">
    <location>
        <begin position="66"/>
        <end position="77"/>
    </location>
</feature>
<dbReference type="PANTHER" id="PTHR23113">
    <property type="entry name" value="GUANINE NUCLEOTIDE EXCHANGE FACTOR"/>
    <property type="match status" value="1"/>
</dbReference>
<dbReference type="InterPro" id="IPR036964">
    <property type="entry name" value="RASGEF_cat_dom_sf"/>
</dbReference>
<sequence length="704" mass="81740">MRRTRAQQKNAEVPDEMRLTKQQTDVSSRRRTRREEKEPFVVDDEPMSRESRKSSHHSHKHSSRYNSKDERSSERRYKSVSAASTHREKSSGSHRSASSSRSHSHNSHIDQQKESYHSHGSSSNSKTLVENNLQLKELKSQNQALPPPPLTSRPRTRKRQPNTPNSNQQNLSNSIDDLLFSLIDDKNKKFVPPPADSSSQFDTMTGEEIELHQTLNSPPTPRIQSTHGRKLSHYDFEVFFASRFSAASRNLTLQNYFDDLSPVTHDSREREELSSLIRQKVSSIFGNRSRSQNEWRFFRDSVLRRNFDELLFLSKRYSETSDLQLTRFFASDITKDATRIDISHFDSLKFSNLKYDRICDRTHIISCHIIGRNIYDVWPRISSMCSSVNNMFDLFGESVFNYCMNWLLLFPQDFTKDFYKLFSAAIKSTISVSPNSKFLLYFARSVGRALCKGIIRSDRLQEFPRFSPLSHSQWGMPPLGVPPSFLAEHFMFVECEIVSKLSVDDILCQRFHDIVRSFNNTCDYICRHILTDDSKNRARNISYWIDTMTYSAQLGNLFLVFEISAALNSPAISRLRRSWDLVSGDLKDRFYSIDELTSHYDDYSCMRQFVSSRNKTECLPFVLGYARISEQVRSLANIEDFDIMQLDIISSLCLQIRECGLRTYSLDNSVLDFVRSVKESITRNFDLPIDVLSRKYEPPLSLPF</sequence>
<evidence type="ECO:0000256" key="1">
    <source>
        <dbReference type="ARBA" id="ARBA00022658"/>
    </source>
</evidence>
<feature type="domain" description="Ras-GEF" evidence="4">
    <location>
        <begin position="482"/>
        <end position="699"/>
    </location>
</feature>
<dbReference type="eggNOG" id="KOG3417">
    <property type="taxonomic scope" value="Eukaryota"/>
</dbReference>
<dbReference type="RefSeq" id="XP_001328151.1">
    <property type="nucleotide sequence ID" value="XM_001328116.1"/>
</dbReference>
<dbReference type="InterPro" id="IPR023578">
    <property type="entry name" value="Ras_GEF_dom_sf"/>
</dbReference>
<dbReference type="VEuPathDB" id="TrichDB:TVAG_165560"/>
<proteinExistence type="predicted"/>
<dbReference type="InterPro" id="IPR008937">
    <property type="entry name" value="Ras-like_GEF"/>
</dbReference>
<protein>
    <submittedName>
        <fullName evidence="5">RasGEF domain containing protein</fullName>
    </submittedName>
</protein>
<dbReference type="GO" id="GO:0007264">
    <property type="term" value="P:small GTPase-mediated signal transduction"/>
    <property type="evidence" value="ECO:0007669"/>
    <property type="project" value="InterPro"/>
</dbReference>
<reference evidence="5" key="1">
    <citation type="submission" date="2006-10" db="EMBL/GenBank/DDBJ databases">
        <authorList>
            <person name="Amadeo P."/>
            <person name="Zhao Q."/>
            <person name="Wortman J."/>
            <person name="Fraser-Liggett C."/>
            <person name="Carlton J."/>
        </authorList>
    </citation>
    <scope>NUCLEOTIDE SEQUENCE</scope>
    <source>
        <strain evidence="5">G3</strain>
    </source>
</reference>
<evidence type="ECO:0000256" key="2">
    <source>
        <dbReference type="PROSITE-ProRule" id="PRU00168"/>
    </source>
</evidence>
<organism evidence="5 6">
    <name type="scientific">Trichomonas vaginalis (strain ATCC PRA-98 / G3)</name>
    <dbReference type="NCBI Taxonomy" id="412133"/>
    <lineage>
        <taxon>Eukaryota</taxon>
        <taxon>Metamonada</taxon>
        <taxon>Parabasalia</taxon>
        <taxon>Trichomonadida</taxon>
        <taxon>Trichomonadidae</taxon>
        <taxon>Trichomonas</taxon>
    </lineage>
</organism>
<feature type="compositionally biased region" description="Basic and acidic residues" evidence="3">
    <location>
        <begin position="33"/>
        <end position="53"/>
    </location>
</feature>
<keyword evidence="1 2" id="KW-0344">Guanine-nucleotide releasing factor</keyword>
<evidence type="ECO:0000313" key="5">
    <source>
        <dbReference type="EMBL" id="EAY15928.1"/>
    </source>
</evidence>
<dbReference type="Gene3D" id="1.10.840.10">
    <property type="entry name" value="Ras guanine-nucleotide exchange factors catalytic domain"/>
    <property type="match status" value="1"/>
</dbReference>
<dbReference type="GO" id="GO:0005085">
    <property type="term" value="F:guanyl-nucleotide exchange factor activity"/>
    <property type="evidence" value="ECO:0007669"/>
    <property type="project" value="UniProtKB-KW"/>
</dbReference>
<feature type="compositionally biased region" description="Polar residues" evidence="3">
    <location>
        <begin position="126"/>
        <end position="144"/>
    </location>
</feature>
<feature type="compositionally biased region" description="Basic residues" evidence="3">
    <location>
        <begin position="54"/>
        <end position="63"/>
    </location>
</feature>
<feature type="region of interest" description="Disordered" evidence="3">
    <location>
        <begin position="1"/>
        <end position="172"/>
    </location>
</feature>
<dbReference type="SUPFAM" id="SSF48366">
    <property type="entry name" value="Ras GEF"/>
    <property type="match status" value="1"/>
</dbReference>
<dbReference type="InterPro" id="IPR001895">
    <property type="entry name" value="RASGEF_cat_dom"/>
</dbReference>
<name>A2DUN7_TRIV3</name>
<dbReference type="Pfam" id="PF00617">
    <property type="entry name" value="RasGEF"/>
    <property type="match status" value="1"/>
</dbReference>
<dbReference type="InParanoid" id="A2DUN7"/>
<evidence type="ECO:0000313" key="6">
    <source>
        <dbReference type="Proteomes" id="UP000001542"/>
    </source>
</evidence>
<reference evidence="5" key="2">
    <citation type="journal article" date="2007" name="Science">
        <title>Draft genome sequence of the sexually transmitted pathogen Trichomonas vaginalis.</title>
        <authorList>
            <person name="Carlton J.M."/>
            <person name="Hirt R.P."/>
            <person name="Silva J.C."/>
            <person name="Delcher A.L."/>
            <person name="Schatz M."/>
            <person name="Zhao Q."/>
            <person name="Wortman J.R."/>
            <person name="Bidwell S.L."/>
            <person name="Alsmark U.C.M."/>
            <person name="Besteiro S."/>
            <person name="Sicheritz-Ponten T."/>
            <person name="Noel C.J."/>
            <person name="Dacks J.B."/>
            <person name="Foster P.G."/>
            <person name="Simillion C."/>
            <person name="Van de Peer Y."/>
            <person name="Miranda-Saavedra D."/>
            <person name="Barton G.J."/>
            <person name="Westrop G.D."/>
            <person name="Mueller S."/>
            <person name="Dessi D."/>
            <person name="Fiori P.L."/>
            <person name="Ren Q."/>
            <person name="Paulsen I."/>
            <person name="Zhang H."/>
            <person name="Bastida-Corcuera F.D."/>
            <person name="Simoes-Barbosa A."/>
            <person name="Brown M.T."/>
            <person name="Hayes R.D."/>
            <person name="Mukherjee M."/>
            <person name="Okumura C.Y."/>
            <person name="Schneider R."/>
            <person name="Smith A.J."/>
            <person name="Vanacova S."/>
            <person name="Villalvazo M."/>
            <person name="Haas B.J."/>
            <person name="Pertea M."/>
            <person name="Feldblyum T.V."/>
            <person name="Utterback T.R."/>
            <person name="Shu C.L."/>
            <person name="Osoegawa K."/>
            <person name="de Jong P.J."/>
            <person name="Hrdy I."/>
            <person name="Horvathova L."/>
            <person name="Zubacova Z."/>
            <person name="Dolezal P."/>
            <person name="Malik S.B."/>
            <person name="Logsdon J.M. Jr."/>
            <person name="Henze K."/>
            <person name="Gupta A."/>
            <person name="Wang C.C."/>
            <person name="Dunne R.L."/>
            <person name="Upcroft J.A."/>
            <person name="Upcroft P."/>
            <person name="White O."/>
            <person name="Salzberg S.L."/>
            <person name="Tang P."/>
            <person name="Chiu C.-H."/>
            <person name="Lee Y.-S."/>
            <person name="Embley T.M."/>
            <person name="Coombs G.H."/>
            <person name="Mottram J.C."/>
            <person name="Tachezy J."/>
            <person name="Fraser-Liggett C.M."/>
            <person name="Johnson P.J."/>
        </authorList>
    </citation>
    <scope>NUCLEOTIDE SEQUENCE [LARGE SCALE GENOMIC DNA]</scope>
    <source>
        <strain evidence="5">G3</strain>
    </source>
</reference>
<accession>A2DUN7</accession>
<dbReference type="PROSITE" id="PS50009">
    <property type="entry name" value="RASGEF_CAT"/>
    <property type="match status" value="1"/>
</dbReference>
<dbReference type="SMART" id="SM00147">
    <property type="entry name" value="RasGEF"/>
    <property type="match status" value="1"/>
</dbReference>
<dbReference type="AlphaFoldDB" id="A2DUN7"/>
<dbReference type="KEGG" id="tva:4773935"/>